<accession>A0A0U2PAY4</accession>
<sequence length="83" mass="9688">MTGLVAVIMVFSIPLVAIWTDYLTKKKKMHQRALETEVELEKLKHDNYLIETQKLRLELEQMKLDDALKHQPLIAERQKDASA</sequence>
<keyword evidence="1" id="KW-0472">Membrane</keyword>
<protein>
    <submittedName>
        <fullName evidence="2">Uncharacterized protein</fullName>
    </submittedName>
</protein>
<name>A0A0U2PAY4_9BACL</name>
<keyword evidence="1" id="KW-1133">Transmembrane helix</keyword>
<dbReference type="AlphaFoldDB" id="A0A0U2PAY4"/>
<feature type="transmembrane region" description="Helical" evidence="1">
    <location>
        <begin position="6"/>
        <end position="24"/>
    </location>
</feature>
<dbReference type="RefSeq" id="WP_058381866.1">
    <property type="nucleotide sequence ID" value="NZ_CP013659.2"/>
</dbReference>
<evidence type="ECO:0000313" key="2">
    <source>
        <dbReference type="EMBL" id="ALS75159.1"/>
    </source>
</evidence>
<evidence type="ECO:0000313" key="3">
    <source>
        <dbReference type="Proteomes" id="UP000067683"/>
    </source>
</evidence>
<reference evidence="2" key="1">
    <citation type="submission" date="2016-01" db="EMBL/GenBank/DDBJ databases">
        <title>Complete genome of Planococcus rifietoensis type strain M8.</title>
        <authorList>
            <person name="See-Too W.S."/>
        </authorList>
    </citation>
    <scope>NUCLEOTIDE SEQUENCE [LARGE SCALE GENOMIC DNA]</scope>
    <source>
        <strain evidence="2">M8</strain>
    </source>
</reference>
<organism evidence="2 3">
    <name type="scientific">Planococcus rifietoensis</name>
    <dbReference type="NCBI Taxonomy" id="200991"/>
    <lineage>
        <taxon>Bacteria</taxon>
        <taxon>Bacillati</taxon>
        <taxon>Bacillota</taxon>
        <taxon>Bacilli</taxon>
        <taxon>Bacillales</taxon>
        <taxon>Caryophanaceae</taxon>
        <taxon>Planococcus</taxon>
    </lineage>
</organism>
<dbReference type="EMBL" id="CP013659">
    <property type="protein sequence ID" value="ALS75159.1"/>
    <property type="molecule type" value="Genomic_DNA"/>
</dbReference>
<proteinExistence type="predicted"/>
<keyword evidence="1" id="KW-0812">Transmembrane</keyword>
<keyword evidence="3" id="KW-1185">Reference proteome</keyword>
<gene>
    <name evidence="2" type="ORF">AUC31_07975</name>
</gene>
<dbReference type="KEGG" id="prt:AUC31_07975"/>
<dbReference type="OrthoDB" id="2390171at2"/>
<dbReference type="Proteomes" id="UP000067683">
    <property type="component" value="Chromosome"/>
</dbReference>
<evidence type="ECO:0000256" key="1">
    <source>
        <dbReference type="SAM" id="Phobius"/>
    </source>
</evidence>